<proteinExistence type="predicted"/>
<dbReference type="AlphaFoldDB" id="A0A494YR98"/>
<protein>
    <submittedName>
        <fullName evidence="2">Uncharacterized protein</fullName>
    </submittedName>
</protein>
<keyword evidence="1" id="KW-0812">Transmembrane</keyword>
<keyword evidence="1" id="KW-0472">Membrane</keyword>
<dbReference type="EMBL" id="RBZO01000055">
    <property type="protein sequence ID" value="RKQ11772.1"/>
    <property type="molecule type" value="Genomic_DNA"/>
</dbReference>
<organism evidence="2 3">
    <name type="scientific">Oceanobacillus bengalensis</name>
    <dbReference type="NCBI Taxonomy" id="1435466"/>
    <lineage>
        <taxon>Bacteria</taxon>
        <taxon>Bacillati</taxon>
        <taxon>Bacillota</taxon>
        <taxon>Bacilli</taxon>
        <taxon>Bacillales</taxon>
        <taxon>Bacillaceae</taxon>
        <taxon>Oceanobacillus</taxon>
    </lineage>
</organism>
<dbReference type="RefSeq" id="WP_121134712.1">
    <property type="nucleotide sequence ID" value="NZ_JBHUFK010000042.1"/>
</dbReference>
<dbReference type="Proteomes" id="UP000281813">
    <property type="component" value="Unassembled WGS sequence"/>
</dbReference>
<gene>
    <name evidence="2" type="ORF">D8M05_19350</name>
</gene>
<name>A0A494YR98_9BACI</name>
<evidence type="ECO:0000313" key="3">
    <source>
        <dbReference type="Proteomes" id="UP000281813"/>
    </source>
</evidence>
<evidence type="ECO:0000256" key="1">
    <source>
        <dbReference type="SAM" id="Phobius"/>
    </source>
</evidence>
<accession>A0A494YR98</accession>
<reference evidence="2 3" key="1">
    <citation type="journal article" date="2015" name="Antonie Van Leeuwenhoek">
        <title>Oceanobacillus bengalensis sp. nov., a bacterium isolated from seawater of the Bay of Bengal.</title>
        <authorList>
            <person name="Yongchang O."/>
            <person name="Xiang W."/>
            <person name="Wang G."/>
        </authorList>
    </citation>
    <scope>NUCLEOTIDE SEQUENCE [LARGE SCALE GENOMIC DNA]</scope>
    <source>
        <strain evidence="2 3">MCCC 1K00260</strain>
    </source>
</reference>
<feature type="transmembrane region" description="Helical" evidence="1">
    <location>
        <begin position="12"/>
        <end position="33"/>
    </location>
</feature>
<keyword evidence="1" id="KW-1133">Transmembrane helix</keyword>
<dbReference type="OrthoDB" id="2721383at2"/>
<sequence>MEYELSLKNKRVGVWLWIMVPAFILTFVLFAYLPNEIGIVPVLPLIIGYFTYLCWAFLEKRKQK</sequence>
<comment type="caution">
    <text evidence="2">The sequence shown here is derived from an EMBL/GenBank/DDBJ whole genome shotgun (WGS) entry which is preliminary data.</text>
</comment>
<keyword evidence="3" id="KW-1185">Reference proteome</keyword>
<evidence type="ECO:0000313" key="2">
    <source>
        <dbReference type="EMBL" id="RKQ11772.1"/>
    </source>
</evidence>
<feature type="transmembrane region" description="Helical" evidence="1">
    <location>
        <begin position="39"/>
        <end position="58"/>
    </location>
</feature>